<gene>
    <name evidence="6 8" type="primary">N6AMT2</name>
    <name evidence="6" type="synonym">EEF1AKMT1</name>
</gene>
<dbReference type="InParanoid" id="A0A2U3W0F3"/>
<dbReference type="GO" id="GO:0005737">
    <property type="term" value="C:cytoplasm"/>
    <property type="evidence" value="ECO:0007669"/>
    <property type="project" value="UniProtKB-SubCell"/>
</dbReference>
<dbReference type="InterPro" id="IPR019369">
    <property type="entry name" value="Efm5/EEF1AKMT1"/>
</dbReference>
<evidence type="ECO:0000256" key="4">
    <source>
        <dbReference type="ARBA" id="ARBA00022679"/>
    </source>
</evidence>
<reference evidence="8" key="1">
    <citation type="submission" date="2025-08" db="UniProtKB">
        <authorList>
            <consortium name="RefSeq"/>
        </authorList>
    </citation>
    <scope>IDENTIFICATION</scope>
</reference>
<evidence type="ECO:0000256" key="5">
    <source>
        <dbReference type="ARBA" id="ARBA00049497"/>
    </source>
</evidence>
<dbReference type="GO" id="GO:0003676">
    <property type="term" value="F:nucleic acid binding"/>
    <property type="evidence" value="ECO:0007669"/>
    <property type="project" value="InterPro"/>
</dbReference>
<comment type="function">
    <text evidence="6">Protein-lysine methyltransferase that selectively catalyzes the trimethylation of EEF1A at 'Lys-79'.</text>
</comment>
<dbReference type="EC" id="2.1.1.-" evidence="6"/>
<comment type="caution">
    <text evidence="6">Was originally thought to be an N(6)-adenine-specific DNA methyltransferase based on primary sequence and predicted secondary structure.</text>
</comment>
<dbReference type="InterPro" id="IPR041370">
    <property type="entry name" value="Mlase_EEF1AKMT1/ZCCHC4"/>
</dbReference>
<keyword evidence="2 6" id="KW-0963">Cytoplasm</keyword>
<keyword evidence="4 6" id="KW-0808">Transferase</keyword>
<evidence type="ECO:0000313" key="7">
    <source>
        <dbReference type="Proteomes" id="UP000245340"/>
    </source>
</evidence>
<comment type="subcellular location">
    <subcellularLocation>
        <location evidence="1 6">Cytoplasm</location>
    </subcellularLocation>
</comment>
<protein>
    <recommendedName>
        <fullName evidence="6">EEF1A lysine methyltransferase 1</fullName>
        <ecNumber evidence="6">2.1.1.-</ecNumber>
    </recommendedName>
    <alternativeName>
        <fullName evidence="6">N(6)-adenine-specific DNA methyltransferase 2</fullName>
    </alternativeName>
    <alternativeName>
        <fullName evidence="6">Protein-lysine N-methyltransferase N6AMT2</fullName>
    </alternativeName>
</protein>
<name>A0A2U3W0F3_ODORO</name>
<evidence type="ECO:0000313" key="8">
    <source>
        <dbReference type="RefSeq" id="XP_004401426.1"/>
    </source>
</evidence>
<dbReference type="PANTHER" id="PTHR13200:SF0">
    <property type="entry name" value="EEF1A LYSINE METHYLTRANSFERASE 1"/>
    <property type="match status" value="1"/>
</dbReference>
<dbReference type="Pfam" id="PF10237">
    <property type="entry name" value="N6-adenineMlase"/>
    <property type="match status" value="1"/>
</dbReference>
<dbReference type="PANTHER" id="PTHR13200">
    <property type="entry name" value="EEF1A LYSINE METHYLTRANSFERASE 1"/>
    <property type="match status" value="1"/>
</dbReference>
<dbReference type="GeneID" id="101365403"/>
<dbReference type="GO" id="GO:0016279">
    <property type="term" value="F:protein-lysine N-methyltransferase activity"/>
    <property type="evidence" value="ECO:0007669"/>
    <property type="project" value="UniProtKB-UniRule"/>
</dbReference>
<dbReference type="KEGG" id="oro:101365403"/>
<organism evidence="7 8">
    <name type="scientific">Odobenus rosmarus divergens</name>
    <name type="common">Pacific walrus</name>
    <dbReference type="NCBI Taxonomy" id="9708"/>
    <lineage>
        <taxon>Eukaryota</taxon>
        <taxon>Metazoa</taxon>
        <taxon>Chordata</taxon>
        <taxon>Craniata</taxon>
        <taxon>Vertebrata</taxon>
        <taxon>Euteleostomi</taxon>
        <taxon>Mammalia</taxon>
        <taxon>Eutheria</taxon>
        <taxon>Laurasiatheria</taxon>
        <taxon>Carnivora</taxon>
        <taxon>Caniformia</taxon>
        <taxon>Pinnipedia</taxon>
        <taxon>Odobenidae</taxon>
        <taxon>Odobenus</taxon>
    </lineage>
</organism>
<dbReference type="PROSITE" id="PS00092">
    <property type="entry name" value="N6_MTASE"/>
    <property type="match status" value="1"/>
</dbReference>
<keyword evidence="3 6" id="KW-0489">Methyltransferase</keyword>
<dbReference type="STRING" id="9708.A0A2U3W0F3"/>
<dbReference type="InterPro" id="IPR002052">
    <property type="entry name" value="DNA_methylase_N6_adenine_CS"/>
</dbReference>
<dbReference type="Proteomes" id="UP000245340">
    <property type="component" value="Unplaced"/>
</dbReference>
<dbReference type="AlphaFoldDB" id="A0A2U3W0F3"/>
<dbReference type="RefSeq" id="XP_004401426.1">
    <property type="nucleotide sequence ID" value="XM_004401369.2"/>
</dbReference>
<keyword evidence="7" id="KW-1185">Reference proteome</keyword>
<dbReference type="OrthoDB" id="206354at2759"/>
<evidence type="ECO:0000256" key="3">
    <source>
        <dbReference type="ARBA" id="ARBA00022603"/>
    </source>
</evidence>
<evidence type="ECO:0000256" key="1">
    <source>
        <dbReference type="ARBA" id="ARBA00004496"/>
    </source>
</evidence>
<sequence>MSDSDDDDIPRLSSHTLAALQEFYAEQKQQSDPGRDDKYNIGIIEENWVSKYIPHLSGSMGAALIPYLSISVRICRYLSAPVYTCPHLSVPVCTCPHLSASVRTCPHLSVPVCTCPHLSSSVPVHTCPYLSTPVRICLYLYAPVHTCLHLSVPVHTCPTCPVFVCIPLHTHVCLTCLSGIDSLSGELRQKAVHDYLRLYKCRFSCLEFCTQLELSIKHEDKIKNILEMASLMALTSHALLPQGCQRMLEELEVGSKKQANDTCIKSRKKKRIACVSAPSVYQKLRALHREDFSVYIFEYDKRFAIYGEEFIFYDYNNPLDLPEKIAARSFDIVIADPPYLSKECLRKTSETIKYLTQGKILLCTGAVMEEEAAKLLGVKMCKFIPKHTRTLGNEFRCYVNYDSGLDHEI</sequence>
<evidence type="ECO:0000256" key="2">
    <source>
        <dbReference type="ARBA" id="ARBA00022490"/>
    </source>
</evidence>
<accession>A0A2U3W0F3</accession>
<dbReference type="HAMAP" id="MF_03187">
    <property type="entry name" value="Methyltr_EFM5"/>
    <property type="match status" value="1"/>
</dbReference>
<comment type="catalytic activity">
    <reaction evidence="5">
        <text>L-lysyl-[protein] + 3 S-adenosyl-L-methionine = N(6),N(6),N(6)-trimethyl-L-lysyl-[protein] + 3 S-adenosyl-L-homocysteine + 3 H(+)</text>
        <dbReference type="Rhea" id="RHEA:54192"/>
        <dbReference type="Rhea" id="RHEA-COMP:9752"/>
        <dbReference type="Rhea" id="RHEA-COMP:13826"/>
        <dbReference type="ChEBI" id="CHEBI:15378"/>
        <dbReference type="ChEBI" id="CHEBI:29969"/>
        <dbReference type="ChEBI" id="CHEBI:57856"/>
        <dbReference type="ChEBI" id="CHEBI:59789"/>
        <dbReference type="ChEBI" id="CHEBI:61961"/>
    </reaction>
    <physiologicalReaction direction="left-to-right" evidence="5">
        <dbReference type="Rhea" id="RHEA:54193"/>
    </physiologicalReaction>
</comment>
<evidence type="ECO:0000256" key="6">
    <source>
        <dbReference type="HAMAP-Rule" id="MF_03187"/>
    </source>
</evidence>
<comment type="similarity">
    <text evidence="6">Belongs to the class I-like SAM-binding methyltransferase superfamily. EFM5 family.</text>
</comment>
<dbReference type="CTD" id="221143"/>
<proteinExistence type="inferred from homology"/>
<dbReference type="GO" id="GO:0032259">
    <property type="term" value="P:methylation"/>
    <property type="evidence" value="ECO:0007669"/>
    <property type="project" value="UniProtKB-KW"/>
</dbReference>